<dbReference type="Gene3D" id="2.10.109.10">
    <property type="entry name" value="Umud Fragment, subunit A"/>
    <property type="match status" value="1"/>
</dbReference>
<gene>
    <name evidence="9" type="primary">lepB</name>
    <name evidence="9" type="ORF">DWY99_02185</name>
</gene>
<evidence type="ECO:0000256" key="4">
    <source>
        <dbReference type="ARBA" id="ARBA00013208"/>
    </source>
</evidence>
<evidence type="ECO:0000256" key="5">
    <source>
        <dbReference type="ARBA" id="ARBA00022801"/>
    </source>
</evidence>
<comment type="similarity">
    <text evidence="3 7">Belongs to the peptidase S26 family.</text>
</comment>
<dbReference type="EMBL" id="QRTC01000004">
    <property type="protein sequence ID" value="RGQ43767.1"/>
    <property type="molecule type" value="Genomic_DNA"/>
</dbReference>
<dbReference type="PANTHER" id="PTHR43390">
    <property type="entry name" value="SIGNAL PEPTIDASE I"/>
    <property type="match status" value="1"/>
</dbReference>
<reference evidence="9 10" key="1">
    <citation type="submission" date="2018-08" db="EMBL/GenBank/DDBJ databases">
        <title>A genome reference for cultivated species of the human gut microbiota.</title>
        <authorList>
            <person name="Zou Y."/>
            <person name="Xue W."/>
            <person name="Luo G."/>
        </authorList>
    </citation>
    <scope>NUCLEOTIDE SEQUENCE [LARGE SCALE GENOMIC DNA]</scope>
    <source>
        <strain evidence="9 10">AF28-26</strain>
    </source>
</reference>
<comment type="subcellular location">
    <subcellularLocation>
        <location evidence="2">Cell membrane</location>
        <topology evidence="2">Single-pass type II membrane protein</topology>
    </subcellularLocation>
    <subcellularLocation>
        <location evidence="7">Membrane</location>
        <topology evidence="7">Single-pass type II membrane protein</topology>
    </subcellularLocation>
</comment>
<dbReference type="EC" id="3.4.21.89" evidence="4 7"/>
<keyword evidence="7" id="KW-0472">Membrane</keyword>
<feature type="transmembrane region" description="Helical" evidence="7">
    <location>
        <begin position="28"/>
        <end position="47"/>
    </location>
</feature>
<dbReference type="InterPro" id="IPR019533">
    <property type="entry name" value="Peptidase_S26"/>
</dbReference>
<dbReference type="GO" id="GO:0004252">
    <property type="term" value="F:serine-type endopeptidase activity"/>
    <property type="evidence" value="ECO:0007669"/>
    <property type="project" value="InterPro"/>
</dbReference>
<protein>
    <recommendedName>
        <fullName evidence="4 7">Signal peptidase I</fullName>
        <ecNumber evidence="4 7">3.4.21.89</ecNumber>
    </recommendedName>
</protein>
<feature type="domain" description="Peptidase S26" evidence="8">
    <location>
        <begin position="26"/>
        <end position="182"/>
    </location>
</feature>
<evidence type="ECO:0000259" key="8">
    <source>
        <dbReference type="Pfam" id="PF10502"/>
    </source>
</evidence>
<dbReference type="AlphaFoldDB" id="A0A412B054"/>
<dbReference type="PANTHER" id="PTHR43390:SF1">
    <property type="entry name" value="CHLOROPLAST PROCESSING PEPTIDASE"/>
    <property type="match status" value="1"/>
</dbReference>
<dbReference type="PROSITE" id="PS00761">
    <property type="entry name" value="SPASE_I_3"/>
    <property type="match status" value="1"/>
</dbReference>
<dbReference type="Proteomes" id="UP000284751">
    <property type="component" value="Unassembled WGS sequence"/>
</dbReference>
<comment type="catalytic activity">
    <reaction evidence="1 7">
        <text>Cleavage of hydrophobic, N-terminal signal or leader sequences from secreted and periplasmic proteins.</text>
        <dbReference type="EC" id="3.4.21.89"/>
    </reaction>
</comment>
<evidence type="ECO:0000256" key="2">
    <source>
        <dbReference type="ARBA" id="ARBA00004401"/>
    </source>
</evidence>
<keyword evidence="5 7" id="KW-0378">Hydrolase</keyword>
<comment type="caution">
    <text evidence="9">The sequence shown here is derived from an EMBL/GenBank/DDBJ whole genome shotgun (WGS) entry which is preliminary data.</text>
</comment>
<organism evidence="9 10">
    <name type="scientific">[Clostridium] leptum</name>
    <dbReference type="NCBI Taxonomy" id="1535"/>
    <lineage>
        <taxon>Bacteria</taxon>
        <taxon>Bacillati</taxon>
        <taxon>Bacillota</taxon>
        <taxon>Clostridia</taxon>
        <taxon>Eubacteriales</taxon>
        <taxon>Oscillospiraceae</taxon>
        <taxon>Oscillospiraceae incertae sedis</taxon>
    </lineage>
</organism>
<dbReference type="CDD" id="cd06530">
    <property type="entry name" value="S26_SPase_I"/>
    <property type="match status" value="1"/>
</dbReference>
<sequence length="192" mass="21748">MEWEPRDSMELNEQKKEYSAVTRNCFEWVEAVITSIVVVVLLFTFLFRVVNVNGQSMEDTIHNEDKVLLTNLFYEPENGDVVVISRAQHFEEPIIKRVIATEGQTLKIDFNTGDVYVDGVLLNEPYIKTPTTNNEGGEVPEVIPEGYVFVMGDNRGNSLDSRSEQIGLIDKRNIIGKAQYIVFPFDRIGGIG</sequence>
<keyword evidence="7" id="KW-0812">Transmembrane</keyword>
<dbReference type="PRINTS" id="PR00727">
    <property type="entry name" value="LEADERPTASE"/>
</dbReference>
<dbReference type="InterPro" id="IPR019758">
    <property type="entry name" value="Pept_S26A_signal_pept_1_CS"/>
</dbReference>
<name>A0A412B054_9FIRM</name>
<evidence type="ECO:0000313" key="9">
    <source>
        <dbReference type="EMBL" id="RGQ43767.1"/>
    </source>
</evidence>
<keyword evidence="7" id="KW-0645">Protease</keyword>
<dbReference type="GO" id="GO:0006465">
    <property type="term" value="P:signal peptide processing"/>
    <property type="evidence" value="ECO:0007669"/>
    <property type="project" value="InterPro"/>
</dbReference>
<feature type="active site" evidence="6">
    <location>
        <position position="56"/>
    </location>
</feature>
<dbReference type="GO" id="GO:0009003">
    <property type="term" value="F:signal peptidase activity"/>
    <property type="evidence" value="ECO:0007669"/>
    <property type="project" value="UniProtKB-EC"/>
</dbReference>
<dbReference type="InterPro" id="IPR036286">
    <property type="entry name" value="LexA/Signal_pep-like_sf"/>
</dbReference>
<dbReference type="GO" id="GO:0005886">
    <property type="term" value="C:plasma membrane"/>
    <property type="evidence" value="ECO:0007669"/>
    <property type="project" value="UniProtKB-SubCell"/>
</dbReference>
<feature type="active site" evidence="6">
    <location>
        <position position="96"/>
    </location>
</feature>
<evidence type="ECO:0000256" key="6">
    <source>
        <dbReference type="PIRSR" id="PIRSR600223-1"/>
    </source>
</evidence>
<evidence type="ECO:0000256" key="3">
    <source>
        <dbReference type="ARBA" id="ARBA00009370"/>
    </source>
</evidence>
<dbReference type="SUPFAM" id="SSF51306">
    <property type="entry name" value="LexA/Signal peptidase"/>
    <property type="match status" value="1"/>
</dbReference>
<evidence type="ECO:0000313" key="10">
    <source>
        <dbReference type="Proteomes" id="UP000284751"/>
    </source>
</evidence>
<evidence type="ECO:0000256" key="1">
    <source>
        <dbReference type="ARBA" id="ARBA00000677"/>
    </source>
</evidence>
<proteinExistence type="inferred from homology"/>
<dbReference type="Pfam" id="PF10502">
    <property type="entry name" value="Peptidase_S26"/>
    <property type="match status" value="1"/>
</dbReference>
<accession>A0A412B054</accession>
<evidence type="ECO:0000256" key="7">
    <source>
        <dbReference type="RuleBase" id="RU362042"/>
    </source>
</evidence>
<dbReference type="InterPro" id="IPR000223">
    <property type="entry name" value="Pept_S26A_signal_pept_1"/>
</dbReference>
<dbReference type="NCBIfam" id="TIGR02227">
    <property type="entry name" value="sigpep_I_bact"/>
    <property type="match status" value="1"/>
</dbReference>
<keyword evidence="7" id="KW-1133">Transmembrane helix</keyword>